<dbReference type="SUPFAM" id="SSF50978">
    <property type="entry name" value="WD40 repeat-like"/>
    <property type="match status" value="1"/>
</dbReference>
<dbReference type="PANTHER" id="PTHR16453:SF9">
    <property type="entry name" value="GATOR COMPLEX PROTEIN MIOS"/>
    <property type="match status" value="1"/>
</dbReference>
<organism evidence="7 8">
    <name type="scientific">Phellinidium pouzarii</name>
    <dbReference type="NCBI Taxonomy" id="167371"/>
    <lineage>
        <taxon>Eukaryota</taxon>
        <taxon>Fungi</taxon>
        <taxon>Dikarya</taxon>
        <taxon>Basidiomycota</taxon>
        <taxon>Agaricomycotina</taxon>
        <taxon>Agaricomycetes</taxon>
        <taxon>Hymenochaetales</taxon>
        <taxon>Hymenochaetaceae</taxon>
        <taxon>Phellinidium</taxon>
    </lineage>
</organism>
<evidence type="ECO:0000259" key="6">
    <source>
        <dbReference type="Pfam" id="PF21719"/>
    </source>
</evidence>
<dbReference type="PANTHER" id="PTHR16453">
    <property type="entry name" value="WD40 DOMAIN-CONTAINING PROTEIN MIO FAMILY MEMBER"/>
    <property type="match status" value="1"/>
</dbReference>
<dbReference type="InterPro" id="IPR015943">
    <property type="entry name" value="WD40/YVTN_repeat-like_dom_sf"/>
</dbReference>
<evidence type="ECO:0000256" key="4">
    <source>
        <dbReference type="SAM" id="MobiDB-lite"/>
    </source>
</evidence>
<evidence type="ECO:0000256" key="1">
    <source>
        <dbReference type="ARBA" id="ARBA00009713"/>
    </source>
</evidence>
<sequence>MVSRVEKKVIWHPRQENKFIVGGGSQMTLFEWELNVPEFRLVTSQADLQLMKCFAWSPDPTLDNLIAVGSSTGKVDFWRMEANRYAKNNMDYGGPEMTLPVRSTRSCNTLAFCLEKPNLLAVGLDKVRGDPSLVVWDIEAAAAALSSVSKPFANGGPTSVRPSMTVKADRPLVQQYAPAEVVSSVAFLPASPNLLVAGVSNLWLRLFDLRVNGLHVSQAPAAKVHGIATDPFDSHRISCFGESTVTIWDSRKISQSLLTFSLKDAAADGARYYTNEFFNNVEFSRVRRGTLATLTRDANHVRFWDIQQAPSHDTTLGSEDRIPREVQKEVSRSSKLSRLSWAAPSTMLPWNASSEQMSTPSLSPAGLKNAVLSNTSRTKAFSRSIISFALVPSPFTHPLTSNIVVVSKEGDIEMHDMHDVPKHAVWSPRGELALGAGTQFRVFPGFYDSEKIPEPWDLEASFETNEDRHSSNIKGRAGRPHSRMDDNDKLTHRQESKDRPSDLVPTTRGSSLMASRITKSSTYSPVSVRRNSVEHSTPHDKTALASAEPQVTSDTSRQDPSVHLQDSPLYTATKSKRAELSRSASRNRRRLNDVLSPTVIESDISMIMRSRVLHGYGLFNAHHNSVVISSQLGDDFILSDIWTWFNHSKYLLTFGTAKIHGIDFSYQGILGIWEGLEASSSQEVVSLLDSLDLAAPSEASSMTLSDSSPSVDVNASLRPRLSSNKSHRLGDGFHGNYTAALNTLNSRSNSDKSAWKSTVHTEKSQQRRLALALCDWKVGEEEFSRWEKEGKHSQAACWLLFTNQGGRAIDMLMKSKNESHQMMSGTFAAMLQSGSSSRNHELRDYCERLIVKLQDPHFRIMLSYIVFNDWSDVVEEEALPLRERIAIALRFLEDKDLTSYLRRVADDCRAKGSIEGLMVTGLTSLGLDILQGYVDTTGDVQTAALLASYVCPGRYKDARAERWVEAYRDLLDGWRLFHHRCQFDINRGKILEEGIQNGDFTPMEWVKKQFLIRCNFCNKVVNTQQQQRPQEPIAMQRKRAAACPLCGRALPRCSVCLMSISIVPDSGRECDLFHSSFRDTVDDAFVFCQSCRHGGHAGHIIEWFLGEGEEGDRRRRTCPVADCDCYCDEDGNY</sequence>
<evidence type="ECO:0000256" key="3">
    <source>
        <dbReference type="ARBA" id="ARBA00022737"/>
    </source>
</evidence>
<dbReference type="Pfam" id="PF21719">
    <property type="entry name" value="MIOS_a-sol"/>
    <property type="match status" value="1"/>
</dbReference>
<feature type="compositionally biased region" description="Polar residues" evidence="4">
    <location>
        <begin position="549"/>
        <end position="559"/>
    </location>
</feature>
<proteinExistence type="inferred from homology"/>
<accession>A0A4S4LG27</accession>
<reference evidence="7 8" key="1">
    <citation type="submission" date="2019-02" db="EMBL/GenBank/DDBJ databases">
        <title>Genome sequencing of the rare red list fungi Phellinidium pouzarii.</title>
        <authorList>
            <person name="Buettner E."/>
            <person name="Kellner H."/>
        </authorList>
    </citation>
    <scope>NUCLEOTIDE SEQUENCE [LARGE SCALE GENOMIC DNA]</scope>
    <source>
        <strain evidence="7 8">DSM 108285</strain>
    </source>
</reference>
<dbReference type="SMART" id="SM00320">
    <property type="entry name" value="WD40"/>
    <property type="match status" value="4"/>
</dbReference>
<dbReference type="AlphaFoldDB" id="A0A4S4LG27"/>
<dbReference type="Pfam" id="PF21720">
    <property type="entry name" value="MIOS_WD40"/>
    <property type="match status" value="1"/>
</dbReference>
<name>A0A4S4LG27_9AGAM</name>
<keyword evidence="3" id="KW-0677">Repeat</keyword>
<dbReference type="GO" id="GO:1904263">
    <property type="term" value="P:positive regulation of TORC1 signaling"/>
    <property type="evidence" value="ECO:0007669"/>
    <property type="project" value="TreeGrafter"/>
</dbReference>
<feature type="compositionally biased region" description="Basic and acidic residues" evidence="4">
    <location>
        <begin position="531"/>
        <end position="542"/>
    </location>
</feature>
<evidence type="ECO:0000313" key="7">
    <source>
        <dbReference type="EMBL" id="THH10667.1"/>
    </source>
</evidence>
<dbReference type="InterPro" id="IPR037593">
    <property type="entry name" value="MIOS/Sea4"/>
</dbReference>
<dbReference type="InterPro" id="IPR049092">
    <property type="entry name" value="MIOS_a-sol"/>
</dbReference>
<evidence type="ECO:0000259" key="5">
    <source>
        <dbReference type="Pfam" id="PF17034"/>
    </source>
</evidence>
<dbReference type="EMBL" id="SGPK01000030">
    <property type="protein sequence ID" value="THH10667.1"/>
    <property type="molecule type" value="Genomic_DNA"/>
</dbReference>
<dbReference type="CDD" id="cd16691">
    <property type="entry name" value="mRING-H2-C3H3C2_Mio"/>
    <property type="match status" value="1"/>
</dbReference>
<keyword evidence="8" id="KW-1185">Reference proteome</keyword>
<feature type="domain" description="MIOS-like alpha-solenoid" evidence="6">
    <location>
        <begin position="749"/>
        <end position="891"/>
    </location>
</feature>
<dbReference type="InterPro" id="IPR001680">
    <property type="entry name" value="WD40_rpt"/>
</dbReference>
<dbReference type="InterPro" id="IPR031488">
    <property type="entry name" value="Zn_ribbon_mio"/>
</dbReference>
<dbReference type="InterPro" id="IPR036322">
    <property type="entry name" value="WD40_repeat_dom_sf"/>
</dbReference>
<gene>
    <name evidence="7" type="ORF">EW145_g1164</name>
</gene>
<evidence type="ECO:0000313" key="8">
    <source>
        <dbReference type="Proteomes" id="UP000308199"/>
    </source>
</evidence>
<comment type="similarity">
    <text evidence="1">Belongs to the WD repeat mio family.</text>
</comment>
<keyword evidence="2" id="KW-0853">WD repeat</keyword>
<dbReference type="OrthoDB" id="341486at2759"/>
<dbReference type="Proteomes" id="UP000308199">
    <property type="component" value="Unassembled WGS sequence"/>
</dbReference>
<protein>
    <submittedName>
        <fullName evidence="7">Uncharacterized protein</fullName>
    </submittedName>
</protein>
<feature type="compositionally biased region" description="Polar residues" evidence="4">
    <location>
        <begin position="507"/>
        <end position="525"/>
    </location>
</feature>
<feature type="domain" description="GATOR2 complex protein MIO zinc-ribbon like" evidence="5">
    <location>
        <begin position="1014"/>
        <end position="1129"/>
    </location>
</feature>
<feature type="compositionally biased region" description="Basic and acidic residues" evidence="4">
    <location>
        <begin position="482"/>
        <end position="501"/>
    </location>
</feature>
<dbReference type="GO" id="GO:0005737">
    <property type="term" value="C:cytoplasm"/>
    <property type="evidence" value="ECO:0007669"/>
    <property type="project" value="TreeGrafter"/>
</dbReference>
<dbReference type="Gene3D" id="2.130.10.10">
    <property type="entry name" value="YVTN repeat-like/Quinoprotein amine dehydrogenase"/>
    <property type="match status" value="1"/>
</dbReference>
<feature type="region of interest" description="Disordered" evidence="4">
    <location>
        <begin position="462"/>
        <end position="586"/>
    </location>
</feature>
<dbReference type="Pfam" id="PF17034">
    <property type="entry name" value="zinc_ribbon_16"/>
    <property type="match status" value="1"/>
</dbReference>
<evidence type="ECO:0000256" key="2">
    <source>
        <dbReference type="ARBA" id="ARBA00022574"/>
    </source>
</evidence>
<comment type="caution">
    <text evidence="7">The sequence shown here is derived from an EMBL/GenBank/DDBJ whole genome shotgun (WGS) entry which is preliminary data.</text>
</comment>